<feature type="transmembrane region" description="Helical" evidence="6">
    <location>
        <begin position="37"/>
        <end position="59"/>
    </location>
</feature>
<evidence type="ECO:0000256" key="3">
    <source>
        <dbReference type="ARBA" id="ARBA00022989"/>
    </source>
</evidence>
<feature type="transmembrane region" description="Helical" evidence="6">
    <location>
        <begin position="406"/>
        <end position="426"/>
    </location>
</feature>
<evidence type="ECO:0000313" key="8">
    <source>
        <dbReference type="EMBL" id="EWC60903.1"/>
    </source>
</evidence>
<sequence>MVTGSPGGLPCPSTKERTTMTDTTDARSHVQRRTLRVLVASQVLSGAGLAAGVTVGALLAQDMLGSTTLAGLPSALFTAGSALTAVAVGRISHARGRRPGLAAGYLAGALGSAGVITAAALDNAVLLFAALFVYGAGTATNLQARYAGADLAAPTHRARAVSTVLVATTIGGVAGPNLAAPAGTLAHWAGLPHLAGLFVLSGTAYALAALVLTLWLRPDPLLLARTLHEREPAPATATDPTLPTPEPRHAPGPLLGGLVMVLTQLVMVAIMTMTPVHMHDHGHGTAASGLVIGIHIGAMYLPSPLTGLLVDRHGRLPLAAASGVTLLAAGIIAATAPGDSIALLALALALLGLGWNFGLVSGTAIVTDAVPLATRAKTQGAIDVSIAIAGATGGLASGVVVGAAGYPVLALAGGVLSLALLPAIAVTRRR</sequence>
<evidence type="ECO:0000259" key="7">
    <source>
        <dbReference type="PROSITE" id="PS50850"/>
    </source>
</evidence>
<feature type="transmembrane region" description="Helical" evidence="6">
    <location>
        <begin position="160"/>
        <end position="179"/>
    </location>
</feature>
<dbReference type="GO" id="GO:0022857">
    <property type="term" value="F:transmembrane transporter activity"/>
    <property type="evidence" value="ECO:0007669"/>
    <property type="project" value="InterPro"/>
</dbReference>
<name>W7IKN1_9PSEU</name>
<feature type="transmembrane region" description="Helical" evidence="6">
    <location>
        <begin position="381"/>
        <end position="400"/>
    </location>
</feature>
<proteinExistence type="predicted"/>
<evidence type="ECO:0000256" key="6">
    <source>
        <dbReference type="SAM" id="Phobius"/>
    </source>
</evidence>
<organism evidence="8 9">
    <name type="scientific">Actinokineospora spheciospongiae</name>
    <dbReference type="NCBI Taxonomy" id="909613"/>
    <lineage>
        <taxon>Bacteria</taxon>
        <taxon>Bacillati</taxon>
        <taxon>Actinomycetota</taxon>
        <taxon>Actinomycetes</taxon>
        <taxon>Pseudonocardiales</taxon>
        <taxon>Pseudonocardiaceae</taxon>
        <taxon>Actinokineospora</taxon>
    </lineage>
</organism>
<dbReference type="AlphaFoldDB" id="W7IKN1"/>
<keyword evidence="2 6" id="KW-0812">Transmembrane</keyword>
<dbReference type="Gene3D" id="1.20.1250.20">
    <property type="entry name" value="MFS general substrate transporter like domains"/>
    <property type="match status" value="1"/>
</dbReference>
<evidence type="ECO:0000313" key="9">
    <source>
        <dbReference type="Proteomes" id="UP000019277"/>
    </source>
</evidence>
<dbReference type="EMBL" id="AYXG01000139">
    <property type="protein sequence ID" value="EWC60903.1"/>
    <property type="molecule type" value="Genomic_DNA"/>
</dbReference>
<comment type="caution">
    <text evidence="8">The sequence shown here is derived from an EMBL/GenBank/DDBJ whole genome shotgun (WGS) entry which is preliminary data.</text>
</comment>
<dbReference type="PANTHER" id="PTHR23534:SF1">
    <property type="entry name" value="MAJOR FACILITATOR SUPERFAMILY PROTEIN"/>
    <property type="match status" value="1"/>
</dbReference>
<comment type="subcellular location">
    <subcellularLocation>
        <location evidence="1">Cell membrane</location>
        <topology evidence="1">Multi-pass membrane protein</topology>
    </subcellularLocation>
</comment>
<feature type="transmembrane region" description="Helical" evidence="6">
    <location>
        <begin position="71"/>
        <end position="89"/>
    </location>
</feature>
<feature type="transmembrane region" description="Helical" evidence="6">
    <location>
        <begin position="254"/>
        <end position="274"/>
    </location>
</feature>
<accession>W7IKN1</accession>
<keyword evidence="4 6" id="KW-0472">Membrane</keyword>
<dbReference type="STRING" id="909613.UO65_3833"/>
<dbReference type="GO" id="GO:0005886">
    <property type="term" value="C:plasma membrane"/>
    <property type="evidence" value="ECO:0007669"/>
    <property type="project" value="UniProtKB-SubCell"/>
</dbReference>
<feature type="transmembrane region" description="Helical" evidence="6">
    <location>
        <begin position="191"/>
        <end position="216"/>
    </location>
</feature>
<dbReference type="InterPro" id="IPR036259">
    <property type="entry name" value="MFS_trans_sf"/>
</dbReference>
<feature type="compositionally biased region" description="Basic and acidic residues" evidence="5">
    <location>
        <begin position="14"/>
        <end position="28"/>
    </location>
</feature>
<gene>
    <name evidence="8" type="ORF">UO65_3833</name>
</gene>
<dbReference type="Pfam" id="PF07690">
    <property type="entry name" value="MFS_1"/>
    <property type="match status" value="1"/>
</dbReference>
<dbReference type="SUPFAM" id="SSF103473">
    <property type="entry name" value="MFS general substrate transporter"/>
    <property type="match status" value="1"/>
</dbReference>
<evidence type="ECO:0000256" key="4">
    <source>
        <dbReference type="ARBA" id="ARBA00023136"/>
    </source>
</evidence>
<keyword evidence="9" id="KW-1185">Reference proteome</keyword>
<reference evidence="8 9" key="1">
    <citation type="journal article" date="2014" name="Genome Announc.">
        <title>Draft Genome Sequence of the Antitrypanosomally Active Sponge-Associated Bacterium Actinokineospora sp. Strain EG49.</title>
        <authorList>
            <person name="Harjes J."/>
            <person name="Ryu T."/>
            <person name="Abdelmohsen U.R."/>
            <person name="Moitinho-Silva L."/>
            <person name="Horn H."/>
            <person name="Ravasi T."/>
            <person name="Hentschel U."/>
        </authorList>
    </citation>
    <scope>NUCLEOTIDE SEQUENCE [LARGE SCALE GENOMIC DNA]</scope>
    <source>
        <strain evidence="8 9">EG49</strain>
    </source>
</reference>
<dbReference type="eggNOG" id="COG0477">
    <property type="taxonomic scope" value="Bacteria"/>
</dbReference>
<dbReference type="PATRIC" id="fig|909613.9.peg.3834"/>
<feature type="region of interest" description="Disordered" evidence="5">
    <location>
        <begin position="1"/>
        <end position="28"/>
    </location>
</feature>
<protein>
    <submittedName>
        <fullName evidence="8">Tetracycline resistance protein</fullName>
    </submittedName>
</protein>
<feature type="transmembrane region" description="Helical" evidence="6">
    <location>
        <begin position="316"/>
        <end position="335"/>
    </location>
</feature>
<feature type="transmembrane region" description="Helical" evidence="6">
    <location>
        <begin position="101"/>
        <end position="121"/>
    </location>
</feature>
<evidence type="ECO:0000256" key="1">
    <source>
        <dbReference type="ARBA" id="ARBA00004651"/>
    </source>
</evidence>
<feature type="domain" description="Major facilitator superfamily (MFS) profile" evidence="7">
    <location>
        <begin position="34"/>
        <end position="430"/>
    </location>
</feature>
<dbReference type="InterPro" id="IPR020846">
    <property type="entry name" value="MFS_dom"/>
</dbReference>
<dbReference type="PROSITE" id="PS50850">
    <property type="entry name" value="MFS"/>
    <property type="match status" value="1"/>
</dbReference>
<feature type="transmembrane region" description="Helical" evidence="6">
    <location>
        <begin position="286"/>
        <end position="309"/>
    </location>
</feature>
<keyword evidence="3 6" id="KW-1133">Transmembrane helix</keyword>
<evidence type="ECO:0000256" key="2">
    <source>
        <dbReference type="ARBA" id="ARBA00022692"/>
    </source>
</evidence>
<evidence type="ECO:0000256" key="5">
    <source>
        <dbReference type="SAM" id="MobiDB-lite"/>
    </source>
</evidence>
<feature type="transmembrane region" description="Helical" evidence="6">
    <location>
        <begin position="127"/>
        <end position="148"/>
    </location>
</feature>
<dbReference type="Proteomes" id="UP000019277">
    <property type="component" value="Unassembled WGS sequence"/>
</dbReference>
<dbReference type="InterPro" id="IPR011701">
    <property type="entry name" value="MFS"/>
</dbReference>
<dbReference type="PANTHER" id="PTHR23534">
    <property type="entry name" value="MFS PERMEASE"/>
    <property type="match status" value="1"/>
</dbReference>
<feature type="transmembrane region" description="Helical" evidence="6">
    <location>
        <begin position="341"/>
        <end position="360"/>
    </location>
</feature>